<dbReference type="Gene3D" id="3.40.50.300">
    <property type="entry name" value="P-loop containing nucleotide triphosphate hydrolases"/>
    <property type="match status" value="2"/>
</dbReference>
<dbReference type="InterPro" id="IPR038257">
    <property type="entry name" value="CRISPR-assoc_Cas3_HD_sf"/>
</dbReference>
<dbReference type="InterPro" id="IPR011545">
    <property type="entry name" value="DEAD/DEAH_box_helicase_dom"/>
</dbReference>
<dbReference type="Pfam" id="PF22590">
    <property type="entry name" value="Cas3-like_C_2"/>
    <property type="match status" value="1"/>
</dbReference>
<dbReference type="InterPro" id="IPR027417">
    <property type="entry name" value="P-loop_NTPase"/>
</dbReference>
<evidence type="ECO:0000313" key="12">
    <source>
        <dbReference type="EMBL" id="SKA67873.1"/>
    </source>
</evidence>
<dbReference type="InterPro" id="IPR006674">
    <property type="entry name" value="HD_domain"/>
</dbReference>
<keyword evidence="3" id="KW-0540">Nuclease</keyword>
<keyword evidence="13" id="KW-1185">Reference proteome</keyword>
<keyword evidence="4" id="KW-0479">Metal-binding</keyword>
<evidence type="ECO:0000256" key="2">
    <source>
        <dbReference type="ARBA" id="ARBA00009046"/>
    </source>
</evidence>
<evidence type="ECO:0000256" key="8">
    <source>
        <dbReference type="ARBA" id="ARBA00022840"/>
    </source>
</evidence>
<dbReference type="GO" id="GO:0004386">
    <property type="term" value="F:helicase activity"/>
    <property type="evidence" value="ECO:0007669"/>
    <property type="project" value="UniProtKB-KW"/>
</dbReference>
<dbReference type="NCBIfam" id="TIGR01596">
    <property type="entry name" value="cas3_HD"/>
    <property type="match status" value="1"/>
</dbReference>
<dbReference type="InterPro" id="IPR006474">
    <property type="entry name" value="Helicase_Cas3_CRISPR-ass_core"/>
</dbReference>
<dbReference type="SUPFAM" id="SSF109604">
    <property type="entry name" value="HD-domain/PDEase-like"/>
    <property type="match status" value="1"/>
</dbReference>
<dbReference type="SUPFAM" id="SSF52540">
    <property type="entry name" value="P-loop containing nucleoside triphosphate hydrolases"/>
    <property type="match status" value="1"/>
</dbReference>
<dbReference type="STRING" id="1121442.SAMN02745702_00906"/>
<dbReference type="GO" id="GO:0046872">
    <property type="term" value="F:metal ion binding"/>
    <property type="evidence" value="ECO:0007669"/>
    <property type="project" value="UniProtKB-KW"/>
</dbReference>
<evidence type="ECO:0000259" key="11">
    <source>
        <dbReference type="PROSITE" id="PS51643"/>
    </source>
</evidence>
<dbReference type="CDD" id="cd09641">
    <property type="entry name" value="Cas3''_I"/>
    <property type="match status" value="1"/>
</dbReference>
<keyword evidence="12" id="KW-0255">Endonuclease</keyword>
<dbReference type="Gene3D" id="1.10.3210.30">
    <property type="match status" value="1"/>
</dbReference>
<evidence type="ECO:0000256" key="4">
    <source>
        <dbReference type="ARBA" id="ARBA00022723"/>
    </source>
</evidence>
<dbReference type="InterPro" id="IPR054712">
    <property type="entry name" value="Cas3-like_dom"/>
</dbReference>
<dbReference type="CDD" id="cd17930">
    <property type="entry name" value="DEXHc_cas3"/>
    <property type="match status" value="1"/>
</dbReference>
<sequence length="720" mass="81051">MFYAHSTENPQKNTWQSLITHLSGVSALAKEYASSFNASGWGEAAGIFHDLGKATPQFQKRLEGGPRVDHSAAGARYLWDKSASHGALIGQAIAGHHTGLKNSADVLPRIQSFDLHPATKAFAQSLENTLPNALPFNMQTGFERSFFMRMLYSCLVDADFCDTERFLDTKKSALRGHSSSLNDLHAAFISYMEKLTQKAPTTSINTLRQSIYSYALKQAERKPGLFTLTVPTGGGKTLTSLGFALKHAQQHGMRHIIYVIPYTSIIEQNATVFEKALGTKVLEHHSNFNFKELKDSYGPQEMDRALLATENWDAPVIVTTSVQFYESLFANKSSQCRKLHNIAESVIILDEAQMIPTPYLFPCLEAINELCTHYSCSAVLCTATQPALRTQDGLKAGLNLPTEREIAPNPQELQIKFKRVEAQQLGEIDENTLLKKIRAEKQSLCIVNTRKTAQRLFEGLKKTEGIFHLSTLMYPLHRKDVLSEIRIRLSEDKPCTVISTQLIEAGVDVDFPRVFREEAGLDSIAQAAGRCNREGRRKKGLVSIFQLEGSYNVHFAAQCSAAREALRPCPQDILGLDAIKKYFQKLFWELGKEQLDSKQIIPRLEEGAKSLRFDFEDIARDFRIIETQTQAVVITKDEEPRRIVEKLRFAPPSREDLRELQQYTVQIWPHELRKLQAAGVVEQDSHELFHILLNNDLYSPYTGLSCDDPTHISTETLTNF</sequence>
<evidence type="ECO:0000256" key="6">
    <source>
        <dbReference type="ARBA" id="ARBA00022801"/>
    </source>
</evidence>
<evidence type="ECO:0000313" key="13">
    <source>
        <dbReference type="Proteomes" id="UP000189733"/>
    </source>
</evidence>
<dbReference type="GO" id="GO:0051607">
    <property type="term" value="P:defense response to virus"/>
    <property type="evidence" value="ECO:0007669"/>
    <property type="project" value="UniProtKB-KW"/>
</dbReference>
<dbReference type="Pfam" id="PF00270">
    <property type="entry name" value="DEAD"/>
    <property type="match status" value="1"/>
</dbReference>
<keyword evidence="9" id="KW-0051">Antiviral defense</keyword>
<dbReference type="Proteomes" id="UP000189733">
    <property type="component" value="Unassembled WGS sequence"/>
</dbReference>
<comment type="similarity">
    <text evidence="2">In the central section; belongs to the CRISPR-associated helicase Cas3 family.</text>
</comment>
<dbReference type="Pfam" id="PF01966">
    <property type="entry name" value="HD"/>
    <property type="match status" value="1"/>
</dbReference>
<dbReference type="RefSeq" id="WP_078684209.1">
    <property type="nucleotide sequence ID" value="NZ_FUYA01000002.1"/>
</dbReference>
<dbReference type="InterPro" id="IPR006483">
    <property type="entry name" value="CRISPR-assoc_Cas3_HD"/>
</dbReference>
<keyword evidence="6" id="KW-0378">Hydrolase</keyword>
<dbReference type="NCBIfam" id="TIGR01587">
    <property type="entry name" value="cas3_core"/>
    <property type="match status" value="1"/>
</dbReference>
<dbReference type="EMBL" id="FUYA01000002">
    <property type="protein sequence ID" value="SKA67873.1"/>
    <property type="molecule type" value="Genomic_DNA"/>
</dbReference>
<evidence type="ECO:0000259" key="10">
    <source>
        <dbReference type="PROSITE" id="PS51192"/>
    </source>
</evidence>
<keyword evidence="8" id="KW-0067">ATP-binding</keyword>
<keyword evidence="7 12" id="KW-0347">Helicase</keyword>
<gene>
    <name evidence="12" type="ORF">SAMN02745702_00906</name>
</gene>
<dbReference type="GO" id="GO:0016787">
    <property type="term" value="F:hydrolase activity"/>
    <property type="evidence" value="ECO:0007669"/>
    <property type="project" value="UniProtKB-KW"/>
</dbReference>
<dbReference type="InterPro" id="IPR014001">
    <property type="entry name" value="Helicase_ATP-bd"/>
</dbReference>
<dbReference type="PROSITE" id="PS51192">
    <property type="entry name" value="HELICASE_ATP_BIND_1"/>
    <property type="match status" value="1"/>
</dbReference>
<dbReference type="SMART" id="SM00487">
    <property type="entry name" value="DEXDc"/>
    <property type="match status" value="1"/>
</dbReference>
<evidence type="ECO:0000256" key="5">
    <source>
        <dbReference type="ARBA" id="ARBA00022741"/>
    </source>
</evidence>
<proteinExistence type="inferred from homology"/>
<dbReference type="AlphaFoldDB" id="A0A1T4VSC1"/>
<protein>
    <submittedName>
        <fullName evidence="12">CRISPR-associated endonuclease/helicase Cas3</fullName>
    </submittedName>
</protein>
<dbReference type="PROSITE" id="PS51643">
    <property type="entry name" value="HD_CAS3"/>
    <property type="match status" value="1"/>
</dbReference>
<evidence type="ECO:0000256" key="7">
    <source>
        <dbReference type="ARBA" id="ARBA00022806"/>
    </source>
</evidence>
<dbReference type="OrthoDB" id="9810236at2"/>
<dbReference type="GO" id="GO:0005524">
    <property type="term" value="F:ATP binding"/>
    <property type="evidence" value="ECO:0007669"/>
    <property type="project" value="UniProtKB-KW"/>
</dbReference>
<feature type="domain" description="HD Cas3-type" evidence="11">
    <location>
        <begin position="11"/>
        <end position="161"/>
    </location>
</feature>
<evidence type="ECO:0000256" key="9">
    <source>
        <dbReference type="ARBA" id="ARBA00023118"/>
    </source>
</evidence>
<evidence type="ECO:0000256" key="1">
    <source>
        <dbReference type="ARBA" id="ARBA00006847"/>
    </source>
</evidence>
<dbReference type="GO" id="GO:0003676">
    <property type="term" value="F:nucleic acid binding"/>
    <property type="evidence" value="ECO:0007669"/>
    <property type="project" value="InterPro"/>
</dbReference>
<organism evidence="12 13">
    <name type="scientific">Desulfobaculum bizertense DSM 18034</name>
    <dbReference type="NCBI Taxonomy" id="1121442"/>
    <lineage>
        <taxon>Bacteria</taxon>
        <taxon>Pseudomonadati</taxon>
        <taxon>Thermodesulfobacteriota</taxon>
        <taxon>Desulfovibrionia</taxon>
        <taxon>Desulfovibrionales</taxon>
        <taxon>Desulfovibrionaceae</taxon>
        <taxon>Desulfobaculum</taxon>
    </lineage>
</organism>
<keyword evidence="5" id="KW-0547">Nucleotide-binding</keyword>
<accession>A0A1T4VSC1</accession>
<dbReference type="GO" id="GO:0004519">
    <property type="term" value="F:endonuclease activity"/>
    <property type="evidence" value="ECO:0007669"/>
    <property type="project" value="UniProtKB-KW"/>
</dbReference>
<feature type="domain" description="Helicase ATP-binding" evidence="10">
    <location>
        <begin position="217"/>
        <end position="403"/>
    </location>
</feature>
<evidence type="ECO:0000256" key="3">
    <source>
        <dbReference type="ARBA" id="ARBA00022722"/>
    </source>
</evidence>
<name>A0A1T4VSC1_9BACT</name>
<comment type="similarity">
    <text evidence="1">In the N-terminal section; belongs to the CRISPR-associated nuclease Cas3-HD family.</text>
</comment>
<reference evidence="12 13" key="1">
    <citation type="submission" date="2017-02" db="EMBL/GenBank/DDBJ databases">
        <authorList>
            <person name="Peterson S.W."/>
        </authorList>
    </citation>
    <scope>NUCLEOTIDE SEQUENCE [LARGE SCALE GENOMIC DNA]</scope>
    <source>
        <strain evidence="12 13">DSM 18034</strain>
    </source>
</reference>